<accession>A0ABQ2ADY2</accession>
<evidence type="ECO:0000313" key="1">
    <source>
        <dbReference type="EMBL" id="GGH90155.1"/>
    </source>
</evidence>
<proteinExistence type="predicted"/>
<protein>
    <submittedName>
        <fullName evidence="1">Uncharacterized protein</fullName>
    </submittedName>
</protein>
<gene>
    <name evidence="1" type="ORF">GCM10007363_06980</name>
</gene>
<name>A0ABQ2ADY2_9PSED</name>
<keyword evidence="2" id="KW-1185">Reference proteome</keyword>
<dbReference type="EMBL" id="BMDE01000002">
    <property type="protein sequence ID" value="GGH90155.1"/>
    <property type="molecule type" value="Genomic_DNA"/>
</dbReference>
<evidence type="ECO:0000313" key="2">
    <source>
        <dbReference type="Proteomes" id="UP000655550"/>
    </source>
</evidence>
<sequence length="117" mass="12578">MARAKEKSATSDYRALDVRGLHKAGVLSSGYACAWQWKLRGEMVASIDIHTESRTGVRLRYQVKAGGKAEQKDYRVPIAWTPCHLGGSVRGFCARAAIVAWPSCTAVPCSPVVTAGA</sequence>
<dbReference type="Proteomes" id="UP000655550">
    <property type="component" value="Unassembled WGS sequence"/>
</dbReference>
<reference evidence="2" key="1">
    <citation type="journal article" date="2019" name="Int. J. Syst. Evol. Microbiol.">
        <title>The Global Catalogue of Microorganisms (GCM) 10K type strain sequencing project: providing services to taxonomists for standard genome sequencing and annotation.</title>
        <authorList>
            <consortium name="The Broad Institute Genomics Platform"/>
            <consortium name="The Broad Institute Genome Sequencing Center for Infectious Disease"/>
            <person name="Wu L."/>
            <person name="Ma J."/>
        </authorList>
    </citation>
    <scope>NUCLEOTIDE SEQUENCE [LARGE SCALE GENOMIC DNA]</scope>
    <source>
        <strain evidence="2">CCM 8778</strain>
    </source>
</reference>
<comment type="caution">
    <text evidence="1">The sequence shown here is derived from an EMBL/GenBank/DDBJ whole genome shotgun (WGS) entry which is preliminary data.</text>
</comment>
<organism evidence="1 2">
    <name type="scientific">Pseudomonas fluvialis</name>
    <dbReference type="NCBI Taxonomy" id="1793966"/>
    <lineage>
        <taxon>Bacteria</taxon>
        <taxon>Pseudomonadati</taxon>
        <taxon>Pseudomonadota</taxon>
        <taxon>Gammaproteobacteria</taxon>
        <taxon>Pseudomonadales</taxon>
        <taxon>Pseudomonadaceae</taxon>
        <taxon>Pseudomonas</taxon>
    </lineage>
</organism>